<evidence type="ECO:0000256" key="2">
    <source>
        <dbReference type="ARBA" id="ARBA00022670"/>
    </source>
</evidence>
<dbReference type="Proteomes" id="UP000801492">
    <property type="component" value="Unassembled WGS sequence"/>
</dbReference>
<dbReference type="GO" id="GO:0004252">
    <property type="term" value="F:serine-type endopeptidase activity"/>
    <property type="evidence" value="ECO:0007669"/>
    <property type="project" value="UniProtKB-EC"/>
</dbReference>
<dbReference type="PROSITE" id="PS50240">
    <property type="entry name" value="TRYPSIN_DOM"/>
    <property type="match status" value="1"/>
</dbReference>
<name>A0A8K0D7R6_IGNLU</name>
<evidence type="ECO:0000259" key="10">
    <source>
        <dbReference type="PROSITE" id="PS50240"/>
    </source>
</evidence>
<comment type="similarity">
    <text evidence="1">Belongs to the peptidase S1 family.</text>
</comment>
<gene>
    <name evidence="11" type="ORF">ILUMI_10120</name>
</gene>
<dbReference type="InterPro" id="IPR043504">
    <property type="entry name" value="Peptidase_S1_PA_chymotrypsin"/>
</dbReference>
<keyword evidence="3" id="KW-0222">Digestion</keyword>
<evidence type="ECO:0000256" key="9">
    <source>
        <dbReference type="ARBA" id="ARBA00038868"/>
    </source>
</evidence>
<dbReference type="GO" id="GO:0006508">
    <property type="term" value="P:proteolysis"/>
    <property type="evidence" value="ECO:0007669"/>
    <property type="project" value="UniProtKB-KW"/>
</dbReference>
<organism evidence="11 12">
    <name type="scientific">Ignelater luminosus</name>
    <name type="common">Cucubano</name>
    <name type="synonym">Pyrophorus luminosus</name>
    <dbReference type="NCBI Taxonomy" id="2038154"/>
    <lineage>
        <taxon>Eukaryota</taxon>
        <taxon>Metazoa</taxon>
        <taxon>Ecdysozoa</taxon>
        <taxon>Arthropoda</taxon>
        <taxon>Hexapoda</taxon>
        <taxon>Insecta</taxon>
        <taxon>Pterygota</taxon>
        <taxon>Neoptera</taxon>
        <taxon>Endopterygota</taxon>
        <taxon>Coleoptera</taxon>
        <taxon>Polyphaga</taxon>
        <taxon>Elateriformia</taxon>
        <taxon>Elateroidea</taxon>
        <taxon>Elateridae</taxon>
        <taxon>Agrypninae</taxon>
        <taxon>Pyrophorini</taxon>
        <taxon>Ignelater</taxon>
    </lineage>
</organism>
<dbReference type="PANTHER" id="PTHR24276:SF97">
    <property type="entry name" value="GH13245P2-RELATED"/>
    <property type="match status" value="1"/>
</dbReference>
<evidence type="ECO:0000313" key="11">
    <source>
        <dbReference type="EMBL" id="KAF2896050.1"/>
    </source>
</evidence>
<evidence type="ECO:0000313" key="12">
    <source>
        <dbReference type="Proteomes" id="UP000801492"/>
    </source>
</evidence>
<accession>A0A8K0D7R6</accession>
<protein>
    <recommendedName>
        <fullName evidence="9">trypsin</fullName>
        <ecNumber evidence="9">3.4.21.4</ecNumber>
    </recommendedName>
</protein>
<keyword evidence="6" id="KW-0865">Zymogen</keyword>
<feature type="domain" description="Peptidase S1" evidence="10">
    <location>
        <begin position="43"/>
        <end position="285"/>
    </location>
</feature>
<reference evidence="11" key="1">
    <citation type="submission" date="2019-08" db="EMBL/GenBank/DDBJ databases">
        <title>The genome of the North American firefly Photinus pyralis.</title>
        <authorList>
            <consortium name="Photinus pyralis genome working group"/>
            <person name="Fallon T.R."/>
            <person name="Sander Lower S.E."/>
            <person name="Weng J.-K."/>
        </authorList>
    </citation>
    <scope>NUCLEOTIDE SEQUENCE</scope>
    <source>
        <strain evidence="11">TRF0915ILg1</strain>
        <tissue evidence="11">Whole body</tissue>
    </source>
</reference>
<evidence type="ECO:0000256" key="7">
    <source>
        <dbReference type="ARBA" id="ARBA00023157"/>
    </source>
</evidence>
<evidence type="ECO:0000256" key="3">
    <source>
        <dbReference type="ARBA" id="ARBA00022757"/>
    </source>
</evidence>
<keyword evidence="2" id="KW-0645">Protease</keyword>
<dbReference type="InterPro" id="IPR001314">
    <property type="entry name" value="Peptidase_S1A"/>
</dbReference>
<keyword evidence="12" id="KW-1185">Reference proteome</keyword>
<dbReference type="PRINTS" id="PR00722">
    <property type="entry name" value="CHYMOTRYPSIN"/>
</dbReference>
<dbReference type="InterPro" id="IPR001254">
    <property type="entry name" value="Trypsin_dom"/>
</dbReference>
<evidence type="ECO:0000256" key="6">
    <source>
        <dbReference type="ARBA" id="ARBA00023145"/>
    </source>
</evidence>
<evidence type="ECO:0000256" key="4">
    <source>
        <dbReference type="ARBA" id="ARBA00022801"/>
    </source>
</evidence>
<dbReference type="Gene3D" id="2.40.10.10">
    <property type="entry name" value="Trypsin-like serine proteases"/>
    <property type="match status" value="1"/>
</dbReference>
<dbReference type="AlphaFoldDB" id="A0A8K0D7R6"/>
<proteinExistence type="inferred from homology"/>
<dbReference type="EC" id="3.4.21.4" evidence="9"/>
<dbReference type="InterPro" id="IPR009003">
    <property type="entry name" value="Peptidase_S1_PA"/>
</dbReference>
<evidence type="ECO:0000256" key="1">
    <source>
        <dbReference type="ARBA" id="ARBA00007664"/>
    </source>
</evidence>
<keyword evidence="5" id="KW-0720">Serine protease</keyword>
<dbReference type="InterPro" id="IPR050430">
    <property type="entry name" value="Peptidase_S1"/>
</dbReference>
<dbReference type="OrthoDB" id="9425590at2759"/>
<comment type="catalytic activity">
    <reaction evidence="8">
        <text>Preferential cleavage: Arg-|-Xaa, Lys-|-Xaa.</text>
        <dbReference type="EC" id="3.4.21.4"/>
    </reaction>
</comment>
<dbReference type="GO" id="GO:0007586">
    <property type="term" value="P:digestion"/>
    <property type="evidence" value="ECO:0007669"/>
    <property type="project" value="UniProtKB-KW"/>
</dbReference>
<sequence length="295" mass="33511">MGLLNVLIVVEIIYQGRTKPKCGRLQSVQIRFQIETPEEYKRIVGGMTTNISTHIAALLIQDTEDLGYSLICATVIISLHHSLTACHCIDIMENYTGKVRSGSAYWQKDGILHDIEAVIRNEQFNQNYLDNDIAILYVRPHFYRREIVLVAGPNYKLLDGSYIKVTGWGERDQNRSNTKYATWSETLYTVDVQVINNKKCSKMITQERSDYYDETELLLQQSQFCAGLPEGGRDACIYDSGGPAVQNNVLVGIISSGASICGHKNFPGIYVHIPNVNRWIKNMSRIFNFEVRFDN</sequence>
<keyword evidence="7" id="KW-1015">Disulfide bond</keyword>
<dbReference type="EMBL" id="VTPC01005422">
    <property type="protein sequence ID" value="KAF2896050.1"/>
    <property type="molecule type" value="Genomic_DNA"/>
</dbReference>
<comment type="caution">
    <text evidence="11">The sequence shown here is derived from an EMBL/GenBank/DDBJ whole genome shotgun (WGS) entry which is preliminary data.</text>
</comment>
<dbReference type="CDD" id="cd00190">
    <property type="entry name" value="Tryp_SPc"/>
    <property type="match status" value="1"/>
</dbReference>
<evidence type="ECO:0000256" key="8">
    <source>
        <dbReference type="ARBA" id="ARBA00036320"/>
    </source>
</evidence>
<keyword evidence="4" id="KW-0378">Hydrolase</keyword>
<dbReference type="SMART" id="SM00020">
    <property type="entry name" value="Tryp_SPc"/>
    <property type="match status" value="1"/>
</dbReference>
<evidence type="ECO:0000256" key="5">
    <source>
        <dbReference type="ARBA" id="ARBA00022825"/>
    </source>
</evidence>
<dbReference type="SUPFAM" id="SSF50494">
    <property type="entry name" value="Trypsin-like serine proteases"/>
    <property type="match status" value="1"/>
</dbReference>
<dbReference type="Pfam" id="PF00089">
    <property type="entry name" value="Trypsin"/>
    <property type="match status" value="1"/>
</dbReference>
<dbReference type="PANTHER" id="PTHR24276">
    <property type="entry name" value="POLYSERASE-RELATED"/>
    <property type="match status" value="1"/>
</dbReference>